<evidence type="ECO:0000313" key="1">
    <source>
        <dbReference type="EMBL" id="KAH3802540.1"/>
    </source>
</evidence>
<reference evidence="1" key="2">
    <citation type="submission" date="2020-11" db="EMBL/GenBank/DDBJ databases">
        <authorList>
            <person name="McCartney M.A."/>
            <person name="Auch B."/>
            <person name="Kono T."/>
            <person name="Mallez S."/>
            <person name="Becker A."/>
            <person name="Gohl D.M."/>
            <person name="Silverstein K.A.T."/>
            <person name="Koren S."/>
            <person name="Bechman K.B."/>
            <person name="Herman A."/>
            <person name="Abrahante J.E."/>
            <person name="Garbe J."/>
        </authorList>
    </citation>
    <scope>NUCLEOTIDE SEQUENCE</scope>
    <source>
        <strain evidence="1">Duluth1</strain>
        <tissue evidence="1">Whole animal</tissue>
    </source>
</reference>
<comment type="caution">
    <text evidence="1">The sequence shown here is derived from an EMBL/GenBank/DDBJ whole genome shotgun (WGS) entry which is preliminary data.</text>
</comment>
<accession>A0A9D4FPE7</accession>
<sequence>MPFCSQGILPGWVERRVAVLQSDDMACLCLERERGGGCRPAVRGYGLTGSTGEGFAVLQLGDMAWLGGDRGCRSEE</sequence>
<organism evidence="1 2">
    <name type="scientific">Dreissena polymorpha</name>
    <name type="common">Zebra mussel</name>
    <name type="synonym">Mytilus polymorpha</name>
    <dbReference type="NCBI Taxonomy" id="45954"/>
    <lineage>
        <taxon>Eukaryota</taxon>
        <taxon>Metazoa</taxon>
        <taxon>Spiralia</taxon>
        <taxon>Lophotrochozoa</taxon>
        <taxon>Mollusca</taxon>
        <taxon>Bivalvia</taxon>
        <taxon>Autobranchia</taxon>
        <taxon>Heteroconchia</taxon>
        <taxon>Euheterodonta</taxon>
        <taxon>Imparidentia</taxon>
        <taxon>Neoheterodontei</taxon>
        <taxon>Myida</taxon>
        <taxon>Dreissenoidea</taxon>
        <taxon>Dreissenidae</taxon>
        <taxon>Dreissena</taxon>
    </lineage>
</organism>
<gene>
    <name evidence="1" type="ORF">DPMN_156218</name>
</gene>
<reference evidence="1" key="1">
    <citation type="journal article" date="2019" name="bioRxiv">
        <title>The Genome of the Zebra Mussel, Dreissena polymorpha: A Resource for Invasive Species Research.</title>
        <authorList>
            <person name="McCartney M.A."/>
            <person name="Auch B."/>
            <person name="Kono T."/>
            <person name="Mallez S."/>
            <person name="Zhang Y."/>
            <person name="Obille A."/>
            <person name="Becker A."/>
            <person name="Abrahante J.E."/>
            <person name="Garbe J."/>
            <person name="Badalamenti J.P."/>
            <person name="Herman A."/>
            <person name="Mangelson H."/>
            <person name="Liachko I."/>
            <person name="Sullivan S."/>
            <person name="Sone E.D."/>
            <person name="Koren S."/>
            <person name="Silverstein K.A.T."/>
            <person name="Beckman K.B."/>
            <person name="Gohl D.M."/>
        </authorList>
    </citation>
    <scope>NUCLEOTIDE SEQUENCE</scope>
    <source>
        <strain evidence="1">Duluth1</strain>
        <tissue evidence="1">Whole animal</tissue>
    </source>
</reference>
<protein>
    <submittedName>
        <fullName evidence="1">Uncharacterized protein</fullName>
    </submittedName>
</protein>
<proteinExistence type="predicted"/>
<keyword evidence="2" id="KW-1185">Reference proteome</keyword>
<dbReference type="Proteomes" id="UP000828390">
    <property type="component" value="Unassembled WGS sequence"/>
</dbReference>
<dbReference type="AlphaFoldDB" id="A0A9D4FPE7"/>
<evidence type="ECO:0000313" key="2">
    <source>
        <dbReference type="Proteomes" id="UP000828390"/>
    </source>
</evidence>
<dbReference type="EMBL" id="JAIWYP010000007">
    <property type="protein sequence ID" value="KAH3802540.1"/>
    <property type="molecule type" value="Genomic_DNA"/>
</dbReference>
<name>A0A9D4FPE7_DREPO</name>